<proteinExistence type="predicted"/>
<accession>A0A7W8JZW2</accession>
<dbReference type="Proteomes" id="UP000552709">
    <property type="component" value="Unassembled WGS sequence"/>
</dbReference>
<evidence type="ECO:0000313" key="2">
    <source>
        <dbReference type="Proteomes" id="UP000552709"/>
    </source>
</evidence>
<keyword evidence="2" id="KW-1185">Reference proteome</keyword>
<gene>
    <name evidence="1" type="ORF">HNQ08_005029</name>
</gene>
<dbReference type="EMBL" id="JACHFL010000023">
    <property type="protein sequence ID" value="MBB5365903.1"/>
    <property type="molecule type" value="Genomic_DNA"/>
</dbReference>
<comment type="caution">
    <text evidence="1">The sequence shown here is derived from an EMBL/GenBank/DDBJ whole genome shotgun (WGS) entry which is preliminary data.</text>
</comment>
<organism evidence="1 2">
    <name type="scientific">Deinococcus humi</name>
    <dbReference type="NCBI Taxonomy" id="662880"/>
    <lineage>
        <taxon>Bacteria</taxon>
        <taxon>Thermotogati</taxon>
        <taxon>Deinococcota</taxon>
        <taxon>Deinococci</taxon>
        <taxon>Deinococcales</taxon>
        <taxon>Deinococcaceae</taxon>
        <taxon>Deinococcus</taxon>
    </lineage>
</organism>
<name>A0A7W8JZW2_9DEIO</name>
<evidence type="ECO:0000313" key="1">
    <source>
        <dbReference type="EMBL" id="MBB5365903.1"/>
    </source>
</evidence>
<sequence length="88" mass="9330">MFQKAGAVYAQLPALSLEPDTGTDHNDYAGNIEIVQKKGGLILRLGPLHRMKPVCLSGGLQNFDGRLILAIIASKTSVSRSKPGTIVA</sequence>
<reference evidence="1 2" key="1">
    <citation type="submission" date="2020-08" db="EMBL/GenBank/DDBJ databases">
        <title>Genomic Encyclopedia of Type Strains, Phase IV (KMG-IV): sequencing the most valuable type-strain genomes for metagenomic binning, comparative biology and taxonomic classification.</title>
        <authorList>
            <person name="Goeker M."/>
        </authorList>
    </citation>
    <scope>NUCLEOTIDE SEQUENCE [LARGE SCALE GENOMIC DNA]</scope>
    <source>
        <strain evidence="1 2">DSM 27939</strain>
    </source>
</reference>
<protein>
    <submittedName>
        <fullName evidence="1">Uncharacterized protein</fullName>
    </submittedName>
</protein>
<dbReference type="AlphaFoldDB" id="A0A7W8JZW2"/>